<evidence type="ECO:0008006" key="3">
    <source>
        <dbReference type="Google" id="ProtNLM"/>
    </source>
</evidence>
<evidence type="ECO:0000313" key="2">
    <source>
        <dbReference type="Proteomes" id="UP000192722"/>
    </source>
</evidence>
<dbReference type="Proteomes" id="UP000192722">
    <property type="component" value="Unassembled WGS sequence"/>
</dbReference>
<gene>
    <name evidence="1" type="ORF">BS639_08760</name>
</gene>
<comment type="caution">
    <text evidence="1">The sequence shown here is derived from an EMBL/GenBank/DDBJ whole genome shotgun (WGS) entry which is preliminary data.</text>
</comment>
<proteinExistence type="predicted"/>
<reference evidence="1 2" key="1">
    <citation type="journal article" date="2017" name="Int. J. Syst. Evol. Microbiol.">
        <title>Rouxiella badensis sp. nov. and Rouxiella silvae sp. nov. isolated from peat bog soil in Germany and emendation of the genus description.</title>
        <authorList>
            <person name="Le Fleche-Mateos A."/>
            <person name="Kugler J.H."/>
            <person name="Hansen S.H."/>
            <person name="Syldatk C."/>
            <person name="Hausmann R."/>
            <person name="Lomprez F."/>
            <person name="Vandenbogaert M."/>
            <person name="Manuguerra J.C."/>
            <person name="Grimont P.A."/>
        </authorList>
    </citation>
    <scope>NUCLEOTIDE SEQUENCE [LARGE SCALE GENOMIC DNA]</scope>
    <source>
        <strain evidence="1 2">213</strain>
    </source>
</reference>
<sequence length="66" mass="7689">MTRTPNLRVNEKTLAKMLKVKAAEIFHAEKTGRKFRGLILPIKNSRGYRIGEVMDFIDKLNLLKQF</sequence>
<name>A0ABX3U2F1_9GAMM</name>
<organism evidence="1 2">
    <name type="scientific">Rouxiella silvae</name>
    <dbReference type="NCBI Taxonomy" id="1646373"/>
    <lineage>
        <taxon>Bacteria</taxon>
        <taxon>Pseudomonadati</taxon>
        <taxon>Pseudomonadota</taxon>
        <taxon>Gammaproteobacteria</taxon>
        <taxon>Enterobacterales</taxon>
        <taxon>Yersiniaceae</taxon>
        <taxon>Rouxiella</taxon>
    </lineage>
</organism>
<evidence type="ECO:0000313" key="1">
    <source>
        <dbReference type="EMBL" id="ORJ21550.1"/>
    </source>
</evidence>
<keyword evidence="2" id="KW-1185">Reference proteome</keyword>
<protein>
    <recommendedName>
        <fullName evidence="3">DNA-binding protein</fullName>
    </recommendedName>
</protein>
<dbReference type="EMBL" id="MRWD01000017">
    <property type="protein sequence ID" value="ORJ21550.1"/>
    <property type="molecule type" value="Genomic_DNA"/>
</dbReference>
<accession>A0ABX3U2F1</accession>